<evidence type="ECO:0000313" key="8">
    <source>
        <dbReference type="Proteomes" id="UP000261023"/>
    </source>
</evidence>
<dbReference type="Proteomes" id="UP000261023">
    <property type="component" value="Unassembled WGS sequence"/>
</dbReference>
<evidence type="ECO:0000256" key="1">
    <source>
        <dbReference type="ARBA" id="ARBA00005061"/>
    </source>
</evidence>
<dbReference type="Gene3D" id="3.30.479.10">
    <property type="entry name" value="6-pyruvoyl tetrahydropterin synthase/QueD"/>
    <property type="match status" value="1"/>
</dbReference>
<comment type="catalytic activity">
    <reaction evidence="6">
        <text>7,8-dihydroneopterin 3'-triphosphate + H2O = 6-carboxy-5,6,7,8-tetrahydropterin + triphosphate + acetaldehyde + 2 H(+)</text>
        <dbReference type="Rhea" id="RHEA:27966"/>
        <dbReference type="ChEBI" id="CHEBI:15343"/>
        <dbReference type="ChEBI" id="CHEBI:15377"/>
        <dbReference type="ChEBI" id="CHEBI:15378"/>
        <dbReference type="ChEBI" id="CHEBI:18036"/>
        <dbReference type="ChEBI" id="CHEBI:58462"/>
        <dbReference type="ChEBI" id="CHEBI:61032"/>
        <dbReference type="EC" id="4.1.2.50"/>
    </reaction>
</comment>
<accession>A0A3E3DR88</accession>
<comment type="similarity">
    <text evidence="2">Belongs to the PTPS family. QueD subfamily.</text>
</comment>
<dbReference type="Pfam" id="PF01242">
    <property type="entry name" value="PTPS"/>
    <property type="match status" value="1"/>
</dbReference>
<evidence type="ECO:0000256" key="2">
    <source>
        <dbReference type="ARBA" id="ARBA00008900"/>
    </source>
</evidence>
<evidence type="ECO:0000256" key="4">
    <source>
        <dbReference type="ARBA" id="ARBA00018141"/>
    </source>
</evidence>
<gene>
    <name evidence="7" type="ORF">DWX31_06010</name>
</gene>
<comment type="caution">
    <text evidence="7">The sequence shown here is derived from an EMBL/GenBank/DDBJ whole genome shotgun (WGS) entry which is preliminary data.</text>
</comment>
<dbReference type="EMBL" id="QTJW01000003">
    <property type="protein sequence ID" value="RGD71822.1"/>
    <property type="molecule type" value="Genomic_DNA"/>
</dbReference>
<evidence type="ECO:0000256" key="3">
    <source>
        <dbReference type="ARBA" id="ARBA00012982"/>
    </source>
</evidence>
<organism evidence="7 8">
    <name type="scientific">Hungatella hathewayi</name>
    <dbReference type="NCBI Taxonomy" id="154046"/>
    <lineage>
        <taxon>Bacteria</taxon>
        <taxon>Bacillati</taxon>
        <taxon>Bacillota</taxon>
        <taxon>Clostridia</taxon>
        <taxon>Lachnospirales</taxon>
        <taxon>Lachnospiraceae</taxon>
        <taxon>Hungatella</taxon>
    </lineage>
</organism>
<reference evidence="7 8" key="1">
    <citation type="submission" date="2018-08" db="EMBL/GenBank/DDBJ databases">
        <title>A genome reference for cultivated species of the human gut microbiota.</title>
        <authorList>
            <person name="Zou Y."/>
            <person name="Xue W."/>
            <person name="Luo G."/>
        </authorList>
    </citation>
    <scope>NUCLEOTIDE SEQUENCE [LARGE SCALE GENOMIC DNA]</scope>
    <source>
        <strain evidence="7 8">AF19-13AC</strain>
    </source>
</reference>
<dbReference type="SUPFAM" id="SSF55620">
    <property type="entry name" value="Tetrahydrobiopterin biosynthesis enzymes-like"/>
    <property type="match status" value="1"/>
</dbReference>
<evidence type="ECO:0000256" key="5">
    <source>
        <dbReference type="ARBA" id="ARBA00031449"/>
    </source>
</evidence>
<dbReference type="InterPro" id="IPR007115">
    <property type="entry name" value="6-PTP_synth/QueD"/>
</dbReference>
<evidence type="ECO:0000256" key="6">
    <source>
        <dbReference type="ARBA" id="ARBA00048807"/>
    </source>
</evidence>
<dbReference type="GO" id="GO:0070497">
    <property type="term" value="F:6-carboxytetrahydropterin synthase activity"/>
    <property type="evidence" value="ECO:0007669"/>
    <property type="project" value="UniProtKB-EC"/>
</dbReference>
<dbReference type="InterPro" id="IPR038418">
    <property type="entry name" value="6-PTP_synth/QueD_sf"/>
</dbReference>
<dbReference type="OrthoDB" id="9804698at2"/>
<dbReference type="UniPathway" id="UPA00391"/>
<dbReference type="RefSeq" id="WP_002603268.1">
    <property type="nucleotide sequence ID" value="NZ_QTJW01000003.1"/>
</dbReference>
<evidence type="ECO:0000313" key="7">
    <source>
        <dbReference type="EMBL" id="RGD71822.1"/>
    </source>
</evidence>
<dbReference type="AlphaFoldDB" id="A0A3E3DR88"/>
<name>A0A3E3DR88_9FIRM</name>
<sequence>MRSITKLDLQYAHRFYGFKGEAQYLHGHTGILTLEVEDTINTGVNMVFPCNEIQKTAWDVLKNFDHATILREDDPLLPALLGVYEAQGIKDGAPTNIMKGPAFKTELATAYPECRLVVTKETMTVEGMIKIVYDLLKDKLNIVKITFTSGVNAASEEFNPQMTKDRCPLCGIALDENGVCPKCGYRKKNGNV</sequence>
<dbReference type="EC" id="4.1.2.50" evidence="3"/>
<protein>
    <recommendedName>
        <fullName evidence="4">6-carboxy-5,6,7,8-tetrahydropterin synthase</fullName>
        <ecNumber evidence="3">4.1.2.50</ecNumber>
    </recommendedName>
    <alternativeName>
        <fullName evidence="5">Queuosine biosynthesis protein QueD</fullName>
    </alternativeName>
</protein>
<proteinExistence type="inferred from homology"/>
<comment type="pathway">
    <text evidence="1">Purine metabolism; 7-cyano-7-deazaguanine biosynthesis.</text>
</comment>